<reference evidence="3 4" key="1">
    <citation type="submission" date="2018-03" db="EMBL/GenBank/DDBJ databases">
        <title>Whole genome sequencing of Histamine producing bacteria.</title>
        <authorList>
            <person name="Butler K."/>
        </authorList>
    </citation>
    <scope>NUCLEOTIDE SEQUENCE [LARGE SCALE GENOMIC DNA]</scope>
    <source>
        <strain evidence="2 4">FS-6.1</strain>
        <strain evidence="1 3">FS-6.2</strain>
    </source>
</reference>
<dbReference type="EMBL" id="PYMP01000012">
    <property type="protein sequence ID" value="PSU51118.1"/>
    <property type="molecule type" value="Genomic_DNA"/>
</dbReference>
<dbReference type="GO" id="GO:0006270">
    <property type="term" value="P:DNA replication initiation"/>
    <property type="evidence" value="ECO:0007669"/>
    <property type="project" value="InterPro"/>
</dbReference>
<dbReference type="RefSeq" id="WP_107191635.1">
    <property type="nucleotide sequence ID" value="NZ_PYMN01000038.1"/>
</dbReference>
<gene>
    <name evidence="2" type="ORF">C9J18_13060</name>
    <name evidence="1" type="ORF">CTM96_12270</name>
</gene>
<accession>A0A2T3JQ02</accession>
<sequence length="212" mass="24477">MNTITEVISHAQGPRQPQEETDLNDFAARSINRIFRELCNVYPNWRLCFRDTDQLNLAKASFAKGMMENGVVNIAQVQRGLSQARRQESDFFPSVGKFCSWCKGELEWQSAFHRMLNRMPVQSLAEKRARQATSWAIRNKLSALEAERRFKRAFEKYQGLEEQGLLTELVQLPSCSCVTEFDKQRNSTTVRPEQFKANSVFARIARKGANYE</sequence>
<keyword evidence="3" id="KW-1185">Reference proteome</keyword>
<proteinExistence type="predicted"/>
<name>A0A2T3JQ02_PHOPO</name>
<evidence type="ECO:0000313" key="3">
    <source>
        <dbReference type="Proteomes" id="UP000241405"/>
    </source>
</evidence>
<dbReference type="EMBL" id="PYMO01000011">
    <property type="protein sequence ID" value="PSU24708.1"/>
    <property type="molecule type" value="Genomic_DNA"/>
</dbReference>
<evidence type="ECO:0000313" key="4">
    <source>
        <dbReference type="Proteomes" id="UP000241618"/>
    </source>
</evidence>
<dbReference type="AlphaFoldDB" id="A0A2T3JQ02"/>
<protein>
    <recommendedName>
        <fullName evidence="5">Replication protein P</fullName>
    </recommendedName>
</protein>
<dbReference type="Proteomes" id="UP000241405">
    <property type="component" value="Unassembled WGS sequence"/>
</dbReference>
<evidence type="ECO:0008006" key="5">
    <source>
        <dbReference type="Google" id="ProtNLM"/>
    </source>
</evidence>
<dbReference type="Pfam" id="PF06992">
    <property type="entry name" value="Phage_lambda_P"/>
    <property type="match status" value="1"/>
</dbReference>
<organism evidence="2 4">
    <name type="scientific">Photobacterium phosphoreum</name>
    <dbReference type="NCBI Taxonomy" id="659"/>
    <lineage>
        <taxon>Bacteria</taxon>
        <taxon>Pseudomonadati</taxon>
        <taxon>Pseudomonadota</taxon>
        <taxon>Gammaproteobacteria</taxon>
        <taxon>Vibrionales</taxon>
        <taxon>Vibrionaceae</taxon>
        <taxon>Photobacterium</taxon>
    </lineage>
</organism>
<dbReference type="InterPro" id="IPR009731">
    <property type="entry name" value="P-like"/>
</dbReference>
<evidence type="ECO:0000313" key="1">
    <source>
        <dbReference type="EMBL" id="PSU24708.1"/>
    </source>
</evidence>
<dbReference type="Proteomes" id="UP000241618">
    <property type="component" value="Unassembled WGS sequence"/>
</dbReference>
<comment type="caution">
    <text evidence="2">The sequence shown here is derived from an EMBL/GenBank/DDBJ whole genome shotgun (WGS) entry which is preliminary data.</text>
</comment>
<evidence type="ECO:0000313" key="2">
    <source>
        <dbReference type="EMBL" id="PSU51118.1"/>
    </source>
</evidence>